<reference evidence="2" key="1">
    <citation type="submission" date="2021-01" db="EMBL/GenBank/DDBJ databases">
        <authorList>
            <person name="Li R."/>
            <person name="Bekaert M."/>
        </authorList>
    </citation>
    <scope>NUCLEOTIDE SEQUENCE</scope>
    <source>
        <strain evidence="2">Farmed</strain>
    </source>
</reference>
<feature type="transmembrane region" description="Helical" evidence="1">
    <location>
        <begin position="210"/>
        <end position="243"/>
    </location>
</feature>
<proteinExistence type="predicted"/>
<feature type="transmembrane region" description="Helical" evidence="1">
    <location>
        <begin position="171"/>
        <end position="198"/>
    </location>
</feature>
<organism evidence="2 3">
    <name type="scientific">Acanthosepion pharaonis</name>
    <name type="common">Pharaoh cuttlefish</name>
    <name type="synonym">Sepia pharaonis</name>
    <dbReference type="NCBI Taxonomy" id="158019"/>
    <lineage>
        <taxon>Eukaryota</taxon>
        <taxon>Metazoa</taxon>
        <taxon>Spiralia</taxon>
        <taxon>Lophotrochozoa</taxon>
        <taxon>Mollusca</taxon>
        <taxon>Cephalopoda</taxon>
        <taxon>Coleoidea</taxon>
        <taxon>Decapodiformes</taxon>
        <taxon>Sepiida</taxon>
        <taxon>Sepiina</taxon>
        <taxon>Sepiidae</taxon>
        <taxon>Acanthosepion</taxon>
    </lineage>
</organism>
<keyword evidence="1" id="KW-0812">Transmembrane</keyword>
<dbReference type="Proteomes" id="UP000597762">
    <property type="component" value="Unassembled WGS sequence"/>
</dbReference>
<sequence length="273" mass="32819">MGKPVGKCFFYFNMVFAKQIENKYHISLPLSKTNLFFPSSPRPSFGSGTILGASSHPLVKEFAAKRQRKRLKVPNLFLICSFPFAFFSITFLSFVSCFFLFILLFFFPSFFLLLLSFIFCLHVSFVIFPSFLLFLFLFLFFFLSYFFLFFFFLSFFPFFYLYFLFLFIPFLLLMFSCFFLCFLSFFAITSFAFIICFLPSKRNEKRKLFLFFFLLLLFLSFCCFLRFLFFLFPLSFLFFLFFFVRHYFYNSLSSSRDMFPAFSSLLLNIISFI</sequence>
<gene>
    <name evidence="2" type="ORF">SPHA_31969</name>
</gene>
<keyword evidence="1" id="KW-1133">Transmembrane helix</keyword>
<keyword evidence="3" id="KW-1185">Reference proteome</keyword>
<feature type="transmembrane region" description="Helical" evidence="1">
    <location>
        <begin position="145"/>
        <end position="165"/>
    </location>
</feature>
<name>A0A812CD53_ACAPH</name>
<evidence type="ECO:0000313" key="2">
    <source>
        <dbReference type="EMBL" id="CAE1260034.1"/>
    </source>
</evidence>
<feature type="transmembrane region" description="Helical" evidence="1">
    <location>
        <begin position="113"/>
        <end position="138"/>
    </location>
</feature>
<accession>A0A812CD53</accession>
<dbReference type="EMBL" id="CAHIKZ030001326">
    <property type="protein sequence ID" value="CAE1260034.1"/>
    <property type="molecule type" value="Genomic_DNA"/>
</dbReference>
<evidence type="ECO:0000256" key="1">
    <source>
        <dbReference type="SAM" id="Phobius"/>
    </source>
</evidence>
<comment type="caution">
    <text evidence="2">The sequence shown here is derived from an EMBL/GenBank/DDBJ whole genome shotgun (WGS) entry which is preliminary data.</text>
</comment>
<keyword evidence="1" id="KW-0472">Membrane</keyword>
<feature type="transmembrane region" description="Helical" evidence="1">
    <location>
        <begin position="76"/>
        <end position="107"/>
    </location>
</feature>
<evidence type="ECO:0000313" key="3">
    <source>
        <dbReference type="Proteomes" id="UP000597762"/>
    </source>
</evidence>
<protein>
    <submittedName>
        <fullName evidence="2">Uncharacterized protein</fullName>
    </submittedName>
</protein>
<dbReference type="AlphaFoldDB" id="A0A812CD53"/>